<dbReference type="PANTHER" id="PTHR45760">
    <property type="entry name" value="FI19922P1-RELATED"/>
    <property type="match status" value="1"/>
</dbReference>
<evidence type="ECO:0000256" key="10">
    <source>
        <dbReference type="PROSITE-ProRule" id="PRU00282"/>
    </source>
</evidence>
<keyword evidence="9 10" id="KW-0472">Membrane</keyword>
<reference evidence="13 14" key="1">
    <citation type="submission" date="2019-07" db="EMBL/GenBank/DDBJ databases">
        <title>Genomics analysis of Aphanomyces spp. identifies a new class of oomycete effector associated with host adaptation.</title>
        <authorList>
            <person name="Gaulin E."/>
        </authorList>
    </citation>
    <scope>NUCLEOTIDE SEQUENCE [LARGE SCALE GENOMIC DNA]</scope>
    <source>
        <strain evidence="13 14">ATCC 201684</strain>
    </source>
</reference>
<organism evidence="13 14">
    <name type="scientific">Aphanomyces euteiches</name>
    <dbReference type="NCBI Taxonomy" id="100861"/>
    <lineage>
        <taxon>Eukaryota</taxon>
        <taxon>Sar</taxon>
        <taxon>Stramenopiles</taxon>
        <taxon>Oomycota</taxon>
        <taxon>Saprolegniomycetes</taxon>
        <taxon>Saprolegniales</taxon>
        <taxon>Verrucalvaceae</taxon>
        <taxon>Aphanomyces</taxon>
    </lineage>
</organism>
<dbReference type="AlphaFoldDB" id="A0A6G0XFF1"/>
<evidence type="ECO:0000256" key="7">
    <source>
        <dbReference type="ARBA" id="ARBA00022989"/>
    </source>
</evidence>
<comment type="similarity">
    <text evidence="2 11">Belongs to the mitochondrial carrier (TC 2.A.29) family.</text>
</comment>
<evidence type="ECO:0000256" key="9">
    <source>
        <dbReference type="ARBA" id="ARBA00023136"/>
    </source>
</evidence>
<evidence type="ECO:0000256" key="6">
    <source>
        <dbReference type="ARBA" id="ARBA00022792"/>
    </source>
</evidence>
<feature type="transmembrane region" description="Helical" evidence="12">
    <location>
        <begin position="30"/>
        <end position="51"/>
    </location>
</feature>
<dbReference type="GO" id="GO:0005743">
    <property type="term" value="C:mitochondrial inner membrane"/>
    <property type="evidence" value="ECO:0007669"/>
    <property type="project" value="UniProtKB-SubCell"/>
</dbReference>
<accession>A0A6G0XFF1</accession>
<dbReference type="InterPro" id="IPR018108">
    <property type="entry name" value="MCP_transmembrane"/>
</dbReference>
<evidence type="ECO:0000313" key="13">
    <source>
        <dbReference type="EMBL" id="KAF0738946.1"/>
    </source>
</evidence>
<comment type="caution">
    <text evidence="13">The sequence shown here is derived from an EMBL/GenBank/DDBJ whole genome shotgun (WGS) entry which is preliminary data.</text>
</comment>
<name>A0A6G0XFF1_9STRA</name>
<gene>
    <name evidence="13" type="ORF">Ae201684_005315</name>
</gene>
<dbReference type="InterPro" id="IPR045315">
    <property type="entry name" value="Mtm1-like"/>
</dbReference>
<evidence type="ECO:0008006" key="15">
    <source>
        <dbReference type="Google" id="ProtNLM"/>
    </source>
</evidence>
<comment type="subcellular location">
    <subcellularLocation>
        <location evidence="1">Mitochondrion inner membrane</location>
        <topology evidence="1">Multi-pass membrane protein</topology>
    </subcellularLocation>
</comment>
<dbReference type="PANTHER" id="PTHR45760:SF2">
    <property type="entry name" value="FI19922P1-RELATED"/>
    <property type="match status" value="1"/>
</dbReference>
<dbReference type="GO" id="GO:1990542">
    <property type="term" value="P:mitochondrial transmembrane transport"/>
    <property type="evidence" value="ECO:0007669"/>
    <property type="project" value="InterPro"/>
</dbReference>
<keyword evidence="3 11" id="KW-0813">Transport</keyword>
<dbReference type="Pfam" id="PF00153">
    <property type="entry name" value="Mito_carr"/>
    <property type="match status" value="3"/>
</dbReference>
<dbReference type="Proteomes" id="UP000481153">
    <property type="component" value="Unassembled WGS sequence"/>
</dbReference>
<feature type="transmembrane region" description="Helical" evidence="12">
    <location>
        <begin position="153"/>
        <end position="173"/>
    </location>
</feature>
<evidence type="ECO:0000256" key="5">
    <source>
        <dbReference type="ARBA" id="ARBA00022737"/>
    </source>
</evidence>
<evidence type="ECO:0000256" key="8">
    <source>
        <dbReference type="ARBA" id="ARBA00023128"/>
    </source>
</evidence>
<feature type="repeat" description="Solcar" evidence="10">
    <location>
        <begin position="104"/>
        <end position="182"/>
    </location>
</feature>
<evidence type="ECO:0000256" key="1">
    <source>
        <dbReference type="ARBA" id="ARBA00004448"/>
    </source>
</evidence>
<feature type="repeat" description="Solcar" evidence="10">
    <location>
        <begin position="288"/>
        <end position="381"/>
    </location>
</feature>
<keyword evidence="6" id="KW-0999">Mitochondrion inner membrane</keyword>
<evidence type="ECO:0000313" key="14">
    <source>
        <dbReference type="Proteomes" id="UP000481153"/>
    </source>
</evidence>
<dbReference type="InterPro" id="IPR023395">
    <property type="entry name" value="MCP_dom_sf"/>
</dbReference>
<dbReference type="SUPFAM" id="SSF103506">
    <property type="entry name" value="Mitochondrial carrier"/>
    <property type="match status" value="1"/>
</dbReference>
<evidence type="ECO:0000256" key="2">
    <source>
        <dbReference type="ARBA" id="ARBA00006375"/>
    </source>
</evidence>
<feature type="repeat" description="Solcar" evidence="10">
    <location>
        <begin position="190"/>
        <end position="272"/>
    </location>
</feature>
<evidence type="ECO:0000256" key="4">
    <source>
        <dbReference type="ARBA" id="ARBA00022692"/>
    </source>
</evidence>
<keyword evidence="14" id="KW-1185">Reference proteome</keyword>
<keyword evidence="7 12" id="KW-1133">Transmembrane helix</keyword>
<dbReference type="EMBL" id="VJMJ01000068">
    <property type="protein sequence ID" value="KAF0738946.1"/>
    <property type="molecule type" value="Genomic_DNA"/>
</dbReference>
<feature type="transmembrane region" description="Helical" evidence="12">
    <location>
        <begin position="193"/>
        <end position="213"/>
    </location>
</feature>
<dbReference type="PROSITE" id="PS50920">
    <property type="entry name" value="SOLCAR"/>
    <property type="match status" value="3"/>
</dbReference>
<protein>
    <recommendedName>
        <fullName evidence="15">Mitochondrial carrier protein</fullName>
    </recommendedName>
</protein>
<keyword evidence="4 10" id="KW-0812">Transmembrane</keyword>
<keyword evidence="5" id="KW-0677">Repeat</keyword>
<evidence type="ECO:0000256" key="11">
    <source>
        <dbReference type="RuleBase" id="RU000488"/>
    </source>
</evidence>
<evidence type="ECO:0000256" key="12">
    <source>
        <dbReference type="SAM" id="Phobius"/>
    </source>
</evidence>
<dbReference type="Gene3D" id="1.50.40.10">
    <property type="entry name" value="Mitochondrial carrier domain"/>
    <property type="match status" value="1"/>
</dbReference>
<sequence>MASTQSLEDSNLNIKSSSKTLELSVKKSGVASIGALLTALFVSFNTTSFVVNSWELVGHTRIALEVAKTRLQAQGPPTTILSAKTSTINYCYCTHFQFSNGLMDHMIPKTKSTLIAGVPMPAPNCPVHNPPPVQLRGTIHALSHIVRSEGVSALYSGLPPTLLIAVPSTVFYFTSYDLLLSSAKRQFPDHATIVPFFAGSLARCIAATVVSPLELIRVRMQAAPNAGSFASVLQRSVNDGFFSLWRGLVPTLARDVPFSAIYWGSFEILKSRLTAEASLSTRENPGQTQLAIAFVSGATAGSIATVITQPFDVIKTKQQIETFSSTGVANTAERPSVPRMMREILLTEGFGGLMNGLTARVAKVAPACAIMIATYEAGKQFLGVD</sequence>
<proteinExistence type="inferred from homology"/>
<dbReference type="VEuPathDB" id="FungiDB:AeMF1_016044"/>
<evidence type="ECO:0000256" key="3">
    <source>
        <dbReference type="ARBA" id="ARBA00022448"/>
    </source>
</evidence>
<keyword evidence="8" id="KW-0496">Mitochondrion</keyword>